<dbReference type="OMA" id="ESEMMMK"/>
<reference evidence="2" key="1">
    <citation type="journal article" date="2010" name="Science">
        <title>Signatures of adaptation to obligate biotrophy in the Hyaloperonospora arabidopsidis genome.</title>
        <authorList>
            <person name="Baxter L."/>
            <person name="Tripathy S."/>
            <person name="Ishaque N."/>
            <person name="Boot N."/>
            <person name="Cabral A."/>
            <person name="Kemen E."/>
            <person name="Thines M."/>
            <person name="Ah-Fong A."/>
            <person name="Anderson R."/>
            <person name="Badejoko W."/>
            <person name="Bittner-Eddy P."/>
            <person name="Boore J.L."/>
            <person name="Chibucos M.C."/>
            <person name="Coates M."/>
            <person name="Dehal P."/>
            <person name="Delehaunty K."/>
            <person name="Dong S."/>
            <person name="Downton P."/>
            <person name="Dumas B."/>
            <person name="Fabro G."/>
            <person name="Fronick C."/>
            <person name="Fuerstenberg S.I."/>
            <person name="Fulton L."/>
            <person name="Gaulin E."/>
            <person name="Govers F."/>
            <person name="Hughes L."/>
            <person name="Humphray S."/>
            <person name="Jiang R.H."/>
            <person name="Judelson H."/>
            <person name="Kamoun S."/>
            <person name="Kyung K."/>
            <person name="Meijer H."/>
            <person name="Minx P."/>
            <person name="Morris P."/>
            <person name="Nelson J."/>
            <person name="Phuntumart V."/>
            <person name="Qutob D."/>
            <person name="Rehmany A."/>
            <person name="Rougon-Cardoso A."/>
            <person name="Ryden P."/>
            <person name="Torto-Alalibo T."/>
            <person name="Studholme D."/>
            <person name="Wang Y."/>
            <person name="Win J."/>
            <person name="Wood J."/>
            <person name="Clifton S.W."/>
            <person name="Rogers J."/>
            <person name="Van den Ackerveken G."/>
            <person name="Jones J.D."/>
            <person name="McDowell J.M."/>
            <person name="Beynon J."/>
            <person name="Tyler B.M."/>
        </authorList>
    </citation>
    <scope>NUCLEOTIDE SEQUENCE [LARGE SCALE GENOMIC DNA]</scope>
    <source>
        <strain evidence="2">Emoy2</strain>
    </source>
</reference>
<dbReference type="EMBL" id="JH597989">
    <property type="status" value="NOT_ANNOTATED_CDS"/>
    <property type="molecule type" value="Genomic_DNA"/>
</dbReference>
<dbReference type="EnsemblProtists" id="HpaT802715">
    <property type="protein sequence ID" value="HpaP802715"/>
    <property type="gene ID" value="HpaG802715"/>
</dbReference>
<keyword evidence="2" id="KW-1185">Reference proteome</keyword>
<reference evidence="1" key="2">
    <citation type="submission" date="2015-06" db="UniProtKB">
        <authorList>
            <consortium name="EnsemblProtists"/>
        </authorList>
    </citation>
    <scope>IDENTIFICATION</scope>
    <source>
        <strain evidence="1">Emoy2</strain>
    </source>
</reference>
<protein>
    <submittedName>
        <fullName evidence="1">Uncharacterized protein</fullName>
    </submittedName>
</protein>
<proteinExistence type="predicted"/>
<dbReference type="STRING" id="559515.M4B8V8"/>
<dbReference type="VEuPathDB" id="FungiDB:HpaG802715"/>
<sequence length="81" mass="9356">MMSSFSSSTVEDRDPRVLRIVKAYSDVLSEKLPNELPPHRRVESEMMMKPNAILSTRPPFRLSHTEQEALRLFVEDKLARG</sequence>
<evidence type="ECO:0000313" key="1">
    <source>
        <dbReference type="EnsemblProtists" id="HpaP802715"/>
    </source>
</evidence>
<dbReference type="HOGENOM" id="CLU_2578954_0_0_1"/>
<dbReference type="AlphaFoldDB" id="M4B8V8"/>
<organism evidence="1 2">
    <name type="scientific">Hyaloperonospora arabidopsidis (strain Emoy2)</name>
    <name type="common">Downy mildew agent</name>
    <name type="synonym">Peronospora arabidopsidis</name>
    <dbReference type="NCBI Taxonomy" id="559515"/>
    <lineage>
        <taxon>Eukaryota</taxon>
        <taxon>Sar</taxon>
        <taxon>Stramenopiles</taxon>
        <taxon>Oomycota</taxon>
        <taxon>Peronosporomycetes</taxon>
        <taxon>Peronosporales</taxon>
        <taxon>Peronosporaceae</taxon>
        <taxon>Hyaloperonospora</taxon>
    </lineage>
</organism>
<evidence type="ECO:0000313" key="2">
    <source>
        <dbReference type="Proteomes" id="UP000011713"/>
    </source>
</evidence>
<dbReference type="InParanoid" id="M4B8V8"/>
<accession>M4B8V8</accession>
<name>M4B8V8_HYAAE</name>
<dbReference type="Proteomes" id="UP000011713">
    <property type="component" value="Unassembled WGS sequence"/>
</dbReference>